<organism evidence="2">
    <name type="scientific">marine sediment metagenome</name>
    <dbReference type="NCBI Taxonomy" id="412755"/>
    <lineage>
        <taxon>unclassified sequences</taxon>
        <taxon>metagenomes</taxon>
        <taxon>ecological metagenomes</taxon>
    </lineage>
</organism>
<dbReference type="EMBL" id="LAZR01006249">
    <property type="protein sequence ID" value="KKM93565.1"/>
    <property type="molecule type" value="Genomic_DNA"/>
</dbReference>
<protein>
    <submittedName>
        <fullName evidence="2">Uncharacterized protein</fullName>
    </submittedName>
</protein>
<name>A0A0F9NXG7_9ZZZZ</name>
<sequence length="63" mass="7369">MNDMKQDKVGLTKKLLDILLGAPKAHKVPPALNRKTRRYLGAMQQRRNAEPRRRKYEARGVKR</sequence>
<dbReference type="AlphaFoldDB" id="A0A0F9NXG7"/>
<feature type="region of interest" description="Disordered" evidence="1">
    <location>
        <begin position="40"/>
        <end position="63"/>
    </location>
</feature>
<reference evidence="2" key="1">
    <citation type="journal article" date="2015" name="Nature">
        <title>Complex archaea that bridge the gap between prokaryotes and eukaryotes.</title>
        <authorList>
            <person name="Spang A."/>
            <person name="Saw J.H."/>
            <person name="Jorgensen S.L."/>
            <person name="Zaremba-Niedzwiedzka K."/>
            <person name="Martijn J."/>
            <person name="Lind A.E."/>
            <person name="van Eijk R."/>
            <person name="Schleper C."/>
            <person name="Guy L."/>
            <person name="Ettema T.J."/>
        </authorList>
    </citation>
    <scope>NUCLEOTIDE SEQUENCE</scope>
</reference>
<evidence type="ECO:0000256" key="1">
    <source>
        <dbReference type="SAM" id="MobiDB-lite"/>
    </source>
</evidence>
<gene>
    <name evidence="2" type="ORF">LCGC14_1207090</name>
</gene>
<feature type="compositionally biased region" description="Basic and acidic residues" evidence="1">
    <location>
        <begin position="47"/>
        <end position="63"/>
    </location>
</feature>
<comment type="caution">
    <text evidence="2">The sequence shown here is derived from an EMBL/GenBank/DDBJ whole genome shotgun (WGS) entry which is preliminary data.</text>
</comment>
<proteinExistence type="predicted"/>
<accession>A0A0F9NXG7</accession>
<evidence type="ECO:0000313" key="2">
    <source>
        <dbReference type="EMBL" id="KKM93565.1"/>
    </source>
</evidence>